<dbReference type="NCBIfam" id="TIGR00702">
    <property type="entry name" value="YcaO-type kinase domain"/>
    <property type="match status" value="1"/>
</dbReference>
<dbReference type="Pfam" id="PF02624">
    <property type="entry name" value="YcaO"/>
    <property type="match status" value="1"/>
</dbReference>
<dbReference type="InterPro" id="IPR003776">
    <property type="entry name" value="YcaO-like_dom"/>
</dbReference>
<dbReference type="PANTHER" id="PTHR37809">
    <property type="entry name" value="RIBOSOMAL PROTEIN S12 METHYLTHIOTRANSFERASE ACCESSORY FACTOR YCAO"/>
    <property type="match status" value="1"/>
</dbReference>
<dbReference type="AlphaFoldDB" id="A6NRZ2"/>
<organism evidence="2 3">
    <name type="scientific">Pseudoflavonifractor capillosus ATCC 29799</name>
    <dbReference type="NCBI Taxonomy" id="411467"/>
    <lineage>
        <taxon>Bacteria</taxon>
        <taxon>Bacillati</taxon>
        <taxon>Bacillota</taxon>
        <taxon>Clostridia</taxon>
        <taxon>Eubacteriales</taxon>
        <taxon>Oscillospiraceae</taxon>
        <taxon>Pseudoflavonifractor</taxon>
    </lineage>
</organism>
<dbReference type="PROSITE" id="PS51664">
    <property type="entry name" value="YCAO"/>
    <property type="match status" value="1"/>
</dbReference>
<gene>
    <name evidence="2" type="ORF">BACCAP_00970</name>
</gene>
<sequence>MYLKYKDAEPKDTVNRIKSIFNQIGIKLVCQTEKHVDGVYTSYLTDPVCRWRTEGKGTSIDFCEASAYGEAMEHICTHYAFDISTVSQQAKNYRGFFRYPDERQIPVSQIPDIAPVILEEMREPYVRLGQPIPADRDLISLWTKILKSDTTSFTPYYHVGSGETVFLPDAVLSKLCGTNGGGCGNTPEEAIGHALDEIVERWCKYTIFSKRMTPPEVPDNYLAKRCPELLTVKQSIENQGHLRVLVLDASLGKRLPVVCIAVIDPASKRYLVNFGCHPQFEIALERCFTEVFQDRRVVPELIERKDMSTWANFDRETVFSQRNWAKLLEDDLGLWPGEFFGSIPSWTFSEWPVFETYSNSAGMHSQLNRLLSMGADIYIRNVSFLDFPVFKVYIKGISTSHISYTEDILNDLSIIEKMKSFLGGELSHNEMLALSQTVFGKDSIWGRMFFYRLSNEEFDILHSAFLMEYGSTGDAYEPLRFWNGEEASVIKRILEMAGFMPLKSAVGSAKRFSSHALLPFIEAFFSDRPFHNMLVHYRFSGSSRKSMSGNTIQPDRDAFFGAVKDFMAEHMVSQDEIKHII</sequence>
<dbReference type="STRING" id="411467.BACCAP_00970"/>
<dbReference type="OrthoDB" id="9761274at2"/>
<dbReference type="EMBL" id="AAXG02000007">
    <property type="protein sequence ID" value="EDN01030.1"/>
    <property type="molecule type" value="Genomic_DNA"/>
</dbReference>
<evidence type="ECO:0000259" key="1">
    <source>
        <dbReference type="PROSITE" id="PS51664"/>
    </source>
</evidence>
<reference evidence="2 3" key="1">
    <citation type="submission" date="2007-04" db="EMBL/GenBank/DDBJ databases">
        <authorList>
            <person name="Fulton L."/>
            <person name="Clifton S."/>
            <person name="Fulton B."/>
            <person name="Xu J."/>
            <person name="Minx P."/>
            <person name="Pepin K.H."/>
            <person name="Johnson M."/>
            <person name="Thiruvilangam P."/>
            <person name="Bhonagiri V."/>
            <person name="Nash W.E."/>
            <person name="Mardis E.R."/>
            <person name="Wilson R.K."/>
        </authorList>
    </citation>
    <scope>NUCLEOTIDE SEQUENCE [LARGE SCALE GENOMIC DNA]</scope>
    <source>
        <strain evidence="2 3">ATCC 29799</strain>
    </source>
</reference>
<dbReference type="Proteomes" id="UP000003639">
    <property type="component" value="Unassembled WGS sequence"/>
</dbReference>
<proteinExistence type="predicted"/>
<evidence type="ECO:0000313" key="2">
    <source>
        <dbReference type="EMBL" id="EDN01030.1"/>
    </source>
</evidence>
<comment type="caution">
    <text evidence="2">The sequence shown here is derived from an EMBL/GenBank/DDBJ whole genome shotgun (WGS) entry which is preliminary data.</text>
</comment>
<keyword evidence="3" id="KW-1185">Reference proteome</keyword>
<protein>
    <submittedName>
        <fullName evidence="2">YcaO-like family</fullName>
    </submittedName>
</protein>
<evidence type="ECO:0000313" key="3">
    <source>
        <dbReference type="Proteomes" id="UP000003639"/>
    </source>
</evidence>
<accession>A6NRZ2</accession>
<feature type="domain" description="YcaO" evidence="1">
    <location>
        <begin position="55"/>
        <end position="435"/>
    </location>
</feature>
<dbReference type="PANTHER" id="PTHR37809:SF1">
    <property type="entry name" value="RIBOSOMAL PROTEIN S12 METHYLTHIOTRANSFERASE ACCESSORY FACTOR YCAO"/>
    <property type="match status" value="1"/>
</dbReference>
<reference evidence="2 3" key="2">
    <citation type="submission" date="2007-06" db="EMBL/GenBank/DDBJ databases">
        <title>Draft genome sequence of Pseudoflavonifractor capillosus ATCC 29799.</title>
        <authorList>
            <person name="Sudarsanam P."/>
            <person name="Ley R."/>
            <person name="Guruge J."/>
            <person name="Turnbaugh P.J."/>
            <person name="Mahowald M."/>
            <person name="Liep D."/>
            <person name="Gordon J."/>
        </authorList>
    </citation>
    <scope>NUCLEOTIDE SEQUENCE [LARGE SCALE GENOMIC DNA]</scope>
    <source>
        <strain evidence="2 3">ATCC 29799</strain>
    </source>
</reference>
<dbReference type="eggNOG" id="COG1944">
    <property type="taxonomic scope" value="Bacteria"/>
</dbReference>
<dbReference type="Gene3D" id="3.30.1330.230">
    <property type="match status" value="1"/>
</dbReference>
<name>A6NRZ2_9FIRM</name>
<dbReference type="RefSeq" id="WP_006571519.1">
    <property type="nucleotide sequence ID" value="NZ_AAXG02000007.1"/>
</dbReference>